<accession>A0ABD7KNZ4</accession>
<evidence type="ECO:0000313" key="4">
    <source>
        <dbReference type="Proteomes" id="UP000077278"/>
    </source>
</evidence>
<dbReference type="EMBL" id="FKDK01000002">
    <property type="protein sequence ID" value="SAA06850.1"/>
    <property type="molecule type" value="Genomic_DNA"/>
</dbReference>
<name>A0ABD7KNZ4_9ENTR</name>
<evidence type="ECO:0000313" key="1">
    <source>
        <dbReference type="EMBL" id="SAA06850.1"/>
    </source>
</evidence>
<proteinExistence type="predicted"/>
<evidence type="ECO:0000313" key="2">
    <source>
        <dbReference type="EMBL" id="SAD35821.1"/>
    </source>
</evidence>
<dbReference type="EMBL" id="FKDD01000033">
    <property type="protein sequence ID" value="SAD35821.1"/>
    <property type="molecule type" value="Genomic_DNA"/>
</dbReference>
<protein>
    <submittedName>
        <fullName evidence="2">Uncharacterized protein</fullName>
    </submittedName>
</protein>
<evidence type="ECO:0000313" key="3">
    <source>
        <dbReference type="Proteomes" id="UP000077063"/>
    </source>
</evidence>
<organism evidence="2 4">
    <name type="scientific">Enterobacter roggenkampii</name>
    <dbReference type="NCBI Taxonomy" id="1812935"/>
    <lineage>
        <taxon>Bacteria</taxon>
        <taxon>Pseudomonadati</taxon>
        <taxon>Pseudomonadota</taxon>
        <taxon>Gammaproteobacteria</taxon>
        <taxon>Enterobacterales</taxon>
        <taxon>Enterobacteriaceae</taxon>
        <taxon>Enterobacter</taxon>
        <taxon>Enterobacter cloacae complex</taxon>
    </lineage>
</organism>
<reference evidence="3 4" key="1">
    <citation type="submission" date="2016-03" db="EMBL/GenBank/DDBJ databases">
        <authorList>
            <consortium name="Pathogen Informatics"/>
        </authorList>
    </citation>
    <scope>NUCLEOTIDE SEQUENCE [LARGE SCALE GENOMIC DNA]</scope>
    <source>
        <strain evidence="1">E2161</strain>
        <strain evidence="3">e2161</strain>
        <strain evidence="2">E264</strain>
        <strain evidence="4">e264</strain>
    </source>
</reference>
<keyword evidence="3" id="KW-1185">Reference proteome</keyword>
<dbReference type="Proteomes" id="UP000077063">
    <property type="component" value="Unassembled WGS sequence"/>
</dbReference>
<dbReference type="AlphaFoldDB" id="A0ABD7KNZ4"/>
<comment type="caution">
    <text evidence="2">The sequence shown here is derived from an EMBL/GenBank/DDBJ whole genome shotgun (WGS) entry which is preliminary data.</text>
</comment>
<gene>
    <name evidence="2" type="ORF">SAMEA2273136_04659</name>
    <name evidence="1" type="ORF">SAMEA2273443_00521</name>
</gene>
<dbReference type="Proteomes" id="UP000077278">
    <property type="component" value="Unassembled WGS sequence"/>
</dbReference>
<sequence length="63" mass="6518">MALKLTDGRPVSTVTLWLPVPVLPAASVTDAVTVTVPSLRPEITLAGTPTLQFPAASSTVVYV</sequence>